<dbReference type="Pfam" id="PF00501">
    <property type="entry name" value="AMP-binding"/>
    <property type="match status" value="2"/>
</dbReference>
<comment type="similarity">
    <text evidence="4">Belongs to the NRP synthetase family.</text>
</comment>
<dbReference type="InterPro" id="IPR001242">
    <property type="entry name" value="Condensation_dom"/>
</dbReference>
<dbReference type="PANTHER" id="PTHR45527:SF11">
    <property type="entry name" value="NONRIBOSOMAL PEPTIDE SYNTHETASE 5"/>
    <property type="match status" value="1"/>
</dbReference>
<evidence type="ECO:0000259" key="5">
    <source>
        <dbReference type="PROSITE" id="PS50075"/>
    </source>
</evidence>
<dbReference type="InterPro" id="IPR009081">
    <property type="entry name" value="PP-bd_ACP"/>
</dbReference>
<dbReference type="Gene3D" id="3.30.559.30">
    <property type="entry name" value="Nonribosomal peptide synthetase, condensation domain"/>
    <property type="match status" value="2"/>
</dbReference>
<dbReference type="InterPro" id="IPR045851">
    <property type="entry name" value="AMP-bd_C_sf"/>
</dbReference>
<dbReference type="GO" id="GO:0005737">
    <property type="term" value="C:cytoplasm"/>
    <property type="evidence" value="ECO:0007669"/>
    <property type="project" value="TreeGrafter"/>
</dbReference>
<dbReference type="InterPro" id="IPR042099">
    <property type="entry name" value="ANL_N_sf"/>
</dbReference>
<dbReference type="SUPFAM" id="SSF52777">
    <property type="entry name" value="CoA-dependent acyltransferases"/>
    <property type="match status" value="4"/>
</dbReference>
<evidence type="ECO:0000256" key="3">
    <source>
        <dbReference type="ARBA" id="ARBA00022598"/>
    </source>
</evidence>
<dbReference type="InterPro" id="IPR023213">
    <property type="entry name" value="CAT-like_dom_sf"/>
</dbReference>
<dbReference type="PROSITE" id="PS00455">
    <property type="entry name" value="AMP_BINDING"/>
    <property type="match status" value="1"/>
</dbReference>
<dbReference type="GO" id="GO:0031177">
    <property type="term" value="F:phosphopantetheine binding"/>
    <property type="evidence" value="ECO:0007669"/>
    <property type="project" value="TreeGrafter"/>
</dbReference>
<dbReference type="PANTHER" id="PTHR45527">
    <property type="entry name" value="NONRIBOSOMAL PEPTIDE SYNTHETASE"/>
    <property type="match status" value="1"/>
</dbReference>
<evidence type="ECO:0000313" key="7">
    <source>
        <dbReference type="Proteomes" id="UP000800092"/>
    </source>
</evidence>
<dbReference type="Gene3D" id="3.30.300.30">
    <property type="match status" value="2"/>
</dbReference>
<dbReference type="InterPro" id="IPR020845">
    <property type="entry name" value="AMP-binding_CS"/>
</dbReference>
<dbReference type="Gene3D" id="1.10.1200.10">
    <property type="entry name" value="ACP-like"/>
    <property type="match status" value="2"/>
</dbReference>
<evidence type="ECO:0000256" key="1">
    <source>
        <dbReference type="ARBA" id="ARBA00022450"/>
    </source>
</evidence>
<dbReference type="Pfam" id="PF00550">
    <property type="entry name" value="PP-binding"/>
    <property type="match status" value="1"/>
</dbReference>
<accession>A0A6A6HAS3</accession>
<dbReference type="EMBL" id="ML991792">
    <property type="protein sequence ID" value="KAF2235244.1"/>
    <property type="molecule type" value="Genomic_DNA"/>
</dbReference>
<dbReference type="InterPro" id="IPR000873">
    <property type="entry name" value="AMP-dep_synth/lig_dom"/>
</dbReference>
<dbReference type="InterPro" id="IPR006162">
    <property type="entry name" value="Ppantetheine_attach_site"/>
</dbReference>
<keyword evidence="3" id="KW-0436">Ligase</keyword>
<dbReference type="OrthoDB" id="416786at2759"/>
<evidence type="ECO:0000256" key="2">
    <source>
        <dbReference type="ARBA" id="ARBA00022553"/>
    </source>
</evidence>
<evidence type="ECO:0000313" key="6">
    <source>
        <dbReference type="EMBL" id="KAF2235244.1"/>
    </source>
</evidence>
<proteinExistence type="inferred from homology"/>
<dbReference type="SUPFAM" id="SSF47336">
    <property type="entry name" value="ACP-like"/>
    <property type="match status" value="2"/>
</dbReference>
<dbReference type="InterPro" id="IPR036736">
    <property type="entry name" value="ACP-like_sf"/>
</dbReference>
<dbReference type="Gene3D" id="3.30.559.10">
    <property type="entry name" value="Chloramphenicol acetyltransferase-like domain"/>
    <property type="match status" value="2"/>
</dbReference>
<dbReference type="SUPFAM" id="SSF56801">
    <property type="entry name" value="Acetyl-CoA synthetase-like"/>
    <property type="match status" value="2"/>
</dbReference>
<sequence>MACKTSGAEGDDERNVIEIFGKQVTYGPHNIAAICGKESLTYRQLDTRSSNLAAKLLRNGVAVGDRVVVLTARNLDMLVFFLAVLKAGACYVPIDLESQSGDRIRSVVERVRPRVVLSSDPSQVYGFHNISWTNFRGSHYKDQAVEGVSVSVHVNLSDLAYIIFTSGTSSEPKGVMIPHRALSNYVQQYSEEAPFNMGVRSGDVVLSIFSPAFDACTGVVFCTLCHGGTLLMSSPRNLEDSLARSTILPATPSLLRSLRSPPKDSQLRAIFLGGESPTSDLINLWRTHDRKMYNAYGPTETTCASLMIELLPDRPVTLGYSMPNSTVVLLDAEGREADEGEICISGPGLARGYFENEELTMQKFIFLNRRFYRTGDFARRQDQHLYFLGRQDALIKNRGYLVNLEAQVMPALRAQLGLQQAFALQYEGQLVAFVTPDIVDTSDLRRRMMTQYDGHTVPDKIIALADLPVTSNGKVDARALRTLIAAKYFENIEANRMKRAQPSQDKLQILKEVVSLNICSSDSELGRRSFIQLGGNSHSAIRVVAELRERGLSLAMGRLIGSETLEELAMSITEAKTIKPENEGHLEDMSLTTKIQERLMIGSSKYHALNYMVVEMELPHEGQSSIDGELRQTWGQLIQRHSILSQCWSTTSEQQLKSPLLMPLDWETVVADDLREVGKVEDVIRTQLLELTKNFDASGLHTAFRLIVVPEKQSKLLWLVHHAQVDGWSVRVLVQELQALLDGKALPSAPQFFQAGSLQKMLLQSIGDEHQQFWTSITKASLKAKFLPLSRYPQPGRWEETKVEQTYLGLSLEQLELRCRNLGITASTALYAAWAVVLMKYTNASSANFGVVFSGRNLAMTRADRVVGPLINVRPFPVSSPESNDKLEWLQSTHRQNLRMSDAQWGYSDDGPSTFDTLVVLQFGLPEVALSCTAIPGVQSFSTSQMSEFTWTLLMEEDKGELKMRMLYDARVVTSKMTVRALGHLKNVLHKLLEAADNKFSSVKSQMQSLAEQHSLIHHASQLHDGYEGSSSIREAFEVIVAQYPDATAVASPSGSLRYRDIDHIAAQIASIFPVTAYPGDVVAVASDGSLEWLCATLAVVKAGAAYCPIDVKLPKSYIKLMLQLCEAKFILIPSAKYVALIESLRPEPEAAPCKPILVECPHYYLKVQQPSTKLESLPGPQDHVYQIFTSGTSGLPKSIKGQNLPLLSYLQYSPARLHAQPGRKIAQNFSVGFDACVAEIWGTLCYGATLMLKDPNDFLANILDADAVNITPSMLISLRPQDLPNIKTMMVGGEAVPRSLVDKWSPGRQLFIAYGPAECTVACLFSETTSGKPVSLGRPVPRTSVYILDKEQQPVPIGLPGEIYVTGMQTLEGYVHGDHIKSNAFLADPFNAGLMMFRTGDIGRWNEYMEVEYLGREDRQVKVRGYRVSLEEVEAVISKSSSTVEQVAVALSNSSILGFVAPVGVDLDEIAIYLQDNLPSYARPARLIPLEDLPQTVNHKTDYRALAKVQTSLSCDGQTPPSDPIAALIAEIWREIVSSRTSLDSKISLESDFIDLGGDSILQMQVSRRLSQELGCNIPFRTVLTHSKLAPLAEAVASVVQETVATTKGTFMGMLHNNSIDTNAVSSTEQELVHLSHSDPESASFNMPLLLTLHGPLDYGRLVNAVNRMISNCRVLRSRYLLAGDRVRRAFEESSLLLDIRRMSCLDMDFVEKEINRPFNLSKDDMLRLTVMETNSDHRHILLVAHHSVMDGSSVAVFLKLIQTLYTKGEPPMELRGDGEGLDYIKWVAWKQSIPINIEKLFWKGYLSDAISIFPDRNSTATRLRGRTIHCIISRKIANATSQCCKTYRISRQQLAIACAAITVQEVYQTYDVLLAVPFSDRREPGTDDLIGLFLERLPVRIKLGNGSLRDIGGLFALVKDQSELAAQKFIPLANIRQAVGEGHPVFDLMVSFHPMTEKFNLDLPGCVTTIERLKPKGAKFPLMLELFEEQNGWVLEVEYSEEHVGEKHAEELATVFQEKLAWLCDL</sequence>
<dbReference type="Pfam" id="PF00668">
    <property type="entry name" value="Condensation"/>
    <property type="match status" value="2"/>
</dbReference>
<dbReference type="GO" id="GO:0044550">
    <property type="term" value="P:secondary metabolite biosynthetic process"/>
    <property type="evidence" value="ECO:0007669"/>
    <property type="project" value="TreeGrafter"/>
</dbReference>
<dbReference type="Gene3D" id="3.40.50.12780">
    <property type="entry name" value="N-terminal domain of ligase-like"/>
    <property type="match status" value="2"/>
</dbReference>
<keyword evidence="2" id="KW-0597">Phosphoprotein</keyword>
<keyword evidence="1" id="KW-0596">Phosphopantetheine</keyword>
<gene>
    <name evidence="6" type="ORF">EV356DRAFT_531970</name>
</gene>
<dbReference type="GO" id="GO:0016874">
    <property type="term" value="F:ligase activity"/>
    <property type="evidence" value="ECO:0007669"/>
    <property type="project" value="UniProtKB-KW"/>
</dbReference>
<dbReference type="Proteomes" id="UP000800092">
    <property type="component" value="Unassembled WGS sequence"/>
</dbReference>
<name>A0A6A6HAS3_VIRVR</name>
<dbReference type="GO" id="GO:0043041">
    <property type="term" value="P:amino acid activation for nonribosomal peptide biosynthetic process"/>
    <property type="evidence" value="ECO:0007669"/>
    <property type="project" value="TreeGrafter"/>
</dbReference>
<keyword evidence="7" id="KW-1185">Reference proteome</keyword>
<organism evidence="6 7">
    <name type="scientific">Viridothelium virens</name>
    <name type="common">Speckled blister lichen</name>
    <name type="synonym">Trypethelium virens</name>
    <dbReference type="NCBI Taxonomy" id="1048519"/>
    <lineage>
        <taxon>Eukaryota</taxon>
        <taxon>Fungi</taxon>
        <taxon>Dikarya</taxon>
        <taxon>Ascomycota</taxon>
        <taxon>Pezizomycotina</taxon>
        <taxon>Dothideomycetes</taxon>
        <taxon>Dothideomycetes incertae sedis</taxon>
        <taxon>Trypetheliales</taxon>
        <taxon>Trypetheliaceae</taxon>
        <taxon>Viridothelium</taxon>
    </lineage>
</organism>
<dbReference type="PROSITE" id="PS00012">
    <property type="entry name" value="PHOSPHOPANTETHEINE"/>
    <property type="match status" value="1"/>
</dbReference>
<dbReference type="PROSITE" id="PS50075">
    <property type="entry name" value="CARRIER"/>
    <property type="match status" value="1"/>
</dbReference>
<feature type="domain" description="Carrier" evidence="5">
    <location>
        <begin position="1524"/>
        <end position="1601"/>
    </location>
</feature>
<reference evidence="6" key="1">
    <citation type="journal article" date="2020" name="Stud. Mycol.">
        <title>101 Dothideomycetes genomes: a test case for predicting lifestyles and emergence of pathogens.</title>
        <authorList>
            <person name="Haridas S."/>
            <person name="Albert R."/>
            <person name="Binder M."/>
            <person name="Bloem J."/>
            <person name="Labutti K."/>
            <person name="Salamov A."/>
            <person name="Andreopoulos B."/>
            <person name="Baker S."/>
            <person name="Barry K."/>
            <person name="Bills G."/>
            <person name="Bluhm B."/>
            <person name="Cannon C."/>
            <person name="Castanera R."/>
            <person name="Culley D."/>
            <person name="Daum C."/>
            <person name="Ezra D."/>
            <person name="Gonzalez J."/>
            <person name="Henrissat B."/>
            <person name="Kuo A."/>
            <person name="Liang C."/>
            <person name="Lipzen A."/>
            <person name="Lutzoni F."/>
            <person name="Magnuson J."/>
            <person name="Mondo S."/>
            <person name="Nolan M."/>
            <person name="Ohm R."/>
            <person name="Pangilinan J."/>
            <person name="Park H.-J."/>
            <person name="Ramirez L."/>
            <person name="Alfaro M."/>
            <person name="Sun H."/>
            <person name="Tritt A."/>
            <person name="Yoshinaga Y."/>
            <person name="Zwiers L.-H."/>
            <person name="Turgeon B."/>
            <person name="Goodwin S."/>
            <person name="Spatafora J."/>
            <person name="Crous P."/>
            <person name="Grigoriev I."/>
        </authorList>
    </citation>
    <scope>NUCLEOTIDE SEQUENCE</scope>
    <source>
        <strain evidence="6">Tuck. ex Michener</strain>
    </source>
</reference>
<evidence type="ECO:0000256" key="4">
    <source>
        <dbReference type="ARBA" id="ARBA00029454"/>
    </source>
</evidence>
<protein>
    <submittedName>
        <fullName evidence="6">Acetyl-CoA synthetase-like protein</fullName>
    </submittedName>
</protein>